<dbReference type="InterPro" id="IPR039420">
    <property type="entry name" value="WalR-like"/>
</dbReference>
<evidence type="ECO:0000256" key="4">
    <source>
        <dbReference type="ARBA" id="ARBA00023125"/>
    </source>
</evidence>
<dbReference type="Proteomes" id="UP001242368">
    <property type="component" value="Unassembled WGS sequence"/>
</dbReference>
<dbReference type="Pfam" id="PF00072">
    <property type="entry name" value="Response_reg"/>
    <property type="match status" value="1"/>
</dbReference>
<dbReference type="SMART" id="SM00448">
    <property type="entry name" value="REC"/>
    <property type="match status" value="1"/>
</dbReference>
<dbReference type="InterPro" id="IPR001867">
    <property type="entry name" value="OmpR/PhoB-type_DNA-bd"/>
</dbReference>
<feature type="domain" description="Response regulatory" evidence="8">
    <location>
        <begin position="6"/>
        <end position="123"/>
    </location>
</feature>
<dbReference type="RefSeq" id="WP_290361960.1">
    <property type="nucleotide sequence ID" value="NZ_JAUFQU010000001.1"/>
</dbReference>
<dbReference type="PANTHER" id="PTHR48111">
    <property type="entry name" value="REGULATOR OF RPOS"/>
    <property type="match status" value="1"/>
</dbReference>
<dbReference type="PROSITE" id="PS50110">
    <property type="entry name" value="RESPONSE_REGULATORY"/>
    <property type="match status" value="1"/>
</dbReference>
<name>A0ABT8CPD3_9FLAO</name>
<evidence type="ECO:0000259" key="8">
    <source>
        <dbReference type="PROSITE" id="PS50110"/>
    </source>
</evidence>
<evidence type="ECO:0000256" key="7">
    <source>
        <dbReference type="PROSITE-ProRule" id="PRU01091"/>
    </source>
</evidence>
<feature type="domain" description="OmpR/PhoB-type" evidence="9">
    <location>
        <begin position="129"/>
        <end position="227"/>
    </location>
</feature>
<keyword evidence="1 6" id="KW-0597">Phosphoprotein</keyword>
<evidence type="ECO:0000256" key="6">
    <source>
        <dbReference type="PROSITE-ProRule" id="PRU00169"/>
    </source>
</evidence>
<dbReference type="Pfam" id="PF00486">
    <property type="entry name" value="Trans_reg_C"/>
    <property type="match status" value="1"/>
</dbReference>
<evidence type="ECO:0000256" key="1">
    <source>
        <dbReference type="ARBA" id="ARBA00022553"/>
    </source>
</evidence>
<evidence type="ECO:0000256" key="3">
    <source>
        <dbReference type="ARBA" id="ARBA00023015"/>
    </source>
</evidence>
<protein>
    <submittedName>
        <fullName evidence="10">Response regulator transcription factor</fullName>
    </submittedName>
</protein>
<dbReference type="SUPFAM" id="SSF52172">
    <property type="entry name" value="CheY-like"/>
    <property type="match status" value="1"/>
</dbReference>
<gene>
    <name evidence="10" type="ORF">QW060_01570</name>
</gene>
<dbReference type="SMART" id="SM00862">
    <property type="entry name" value="Trans_reg_C"/>
    <property type="match status" value="1"/>
</dbReference>
<feature type="DNA-binding region" description="OmpR/PhoB-type" evidence="7">
    <location>
        <begin position="129"/>
        <end position="227"/>
    </location>
</feature>
<organism evidence="10 11">
    <name type="scientific">Paenimyroides ceti</name>
    <dbReference type="NCBI Taxonomy" id="395087"/>
    <lineage>
        <taxon>Bacteria</taxon>
        <taxon>Pseudomonadati</taxon>
        <taxon>Bacteroidota</taxon>
        <taxon>Flavobacteriia</taxon>
        <taxon>Flavobacteriales</taxon>
        <taxon>Flavobacteriaceae</taxon>
        <taxon>Paenimyroides</taxon>
    </lineage>
</organism>
<evidence type="ECO:0000313" key="11">
    <source>
        <dbReference type="Proteomes" id="UP001242368"/>
    </source>
</evidence>
<reference evidence="11" key="1">
    <citation type="journal article" date="2019" name="Int. J. Syst. Evol. Microbiol.">
        <title>The Global Catalogue of Microorganisms (GCM) 10K type strain sequencing project: providing services to taxonomists for standard genome sequencing and annotation.</title>
        <authorList>
            <consortium name="The Broad Institute Genomics Platform"/>
            <consortium name="The Broad Institute Genome Sequencing Center for Infectious Disease"/>
            <person name="Wu L."/>
            <person name="Ma J."/>
        </authorList>
    </citation>
    <scope>NUCLEOTIDE SEQUENCE [LARGE SCALE GENOMIC DNA]</scope>
    <source>
        <strain evidence="11">CECT 7184</strain>
    </source>
</reference>
<keyword evidence="5" id="KW-0804">Transcription</keyword>
<dbReference type="Gene3D" id="3.40.50.2300">
    <property type="match status" value="1"/>
</dbReference>
<dbReference type="Gene3D" id="6.10.250.690">
    <property type="match status" value="1"/>
</dbReference>
<dbReference type="EMBL" id="JAUFQU010000001">
    <property type="protein sequence ID" value="MDN3705811.1"/>
    <property type="molecule type" value="Genomic_DNA"/>
</dbReference>
<evidence type="ECO:0000256" key="2">
    <source>
        <dbReference type="ARBA" id="ARBA00023012"/>
    </source>
</evidence>
<accession>A0ABT8CPD3</accession>
<keyword evidence="3" id="KW-0805">Transcription regulation</keyword>
<keyword evidence="2" id="KW-0902">Two-component regulatory system</keyword>
<dbReference type="CDD" id="cd00383">
    <property type="entry name" value="trans_reg_C"/>
    <property type="match status" value="1"/>
</dbReference>
<proteinExistence type="predicted"/>
<dbReference type="InterPro" id="IPR036388">
    <property type="entry name" value="WH-like_DNA-bd_sf"/>
</dbReference>
<evidence type="ECO:0000259" key="9">
    <source>
        <dbReference type="PROSITE" id="PS51755"/>
    </source>
</evidence>
<sequence>MAATFHLLLVEDETGIANFMIQGLKEEGYEVDHTADGSIALEMIHEKKYDIILLDWMILHTTGLEVCQSVRSLNSPNRNSPIIFITAKDTLGDTVSGLKAGANDYIKKPFHFEELLARIEVLLRNNSENIPLHLGNIMLNERAHQVFVSDQEISLTPKEFALLALLISNKGKVCTRKQIIEEVWDIHFEYDTSVIDVFINALRKKLYMNKEDLRITTIRGVGYMAQDV</sequence>
<keyword evidence="4 7" id="KW-0238">DNA-binding</keyword>
<feature type="modified residue" description="4-aspartylphosphate" evidence="6">
    <location>
        <position position="55"/>
    </location>
</feature>
<keyword evidence="11" id="KW-1185">Reference proteome</keyword>
<evidence type="ECO:0000256" key="5">
    <source>
        <dbReference type="ARBA" id="ARBA00023163"/>
    </source>
</evidence>
<evidence type="ECO:0000313" key="10">
    <source>
        <dbReference type="EMBL" id="MDN3705811.1"/>
    </source>
</evidence>
<dbReference type="InterPro" id="IPR001789">
    <property type="entry name" value="Sig_transdc_resp-reg_receiver"/>
</dbReference>
<dbReference type="PROSITE" id="PS51755">
    <property type="entry name" value="OMPR_PHOB"/>
    <property type="match status" value="1"/>
</dbReference>
<dbReference type="Gene3D" id="1.10.10.10">
    <property type="entry name" value="Winged helix-like DNA-binding domain superfamily/Winged helix DNA-binding domain"/>
    <property type="match status" value="1"/>
</dbReference>
<dbReference type="PANTHER" id="PTHR48111:SF22">
    <property type="entry name" value="REGULATOR OF RPOS"/>
    <property type="match status" value="1"/>
</dbReference>
<comment type="caution">
    <text evidence="10">The sequence shown here is derived from an EMBL/GenBank/DDBJ whole genome shotgun (WGS) entry which is preliminary data.</text>
</comment>
<dbReference type="InterPro" id="IPR011006">
    <property type="entry name" value="CheY-like_superfamily"/>
</dbReference>